<feature type="compositionally biased region" description="Polar residues" evidence="1">
    <location>
        <begin position="75"/>
        <end position="90"/>
    </location>
</feature>
<feature type="compositionally biased region" description="Polar residues" evidence="1">
    <location>
        <begin position="115"/>
        <end position="137"/>
    </location>
</feature>
<proteinExistence type="predicted"/>
<dbReference type="PANTHER" id="PTHR31855">
    <property type="entry name" value="GUANINE NUCLEOTIDE EXCHANGE C9ORF72"/>
    <property type="match status" value="1"/>
</dbReference>
<protein>
    <submittedName>
        <fullName evidence="2">Uncharacterized protein</fullName>
    </submittedName>
</protein>
<dbReference type="Proteomes" id="UP001642540">
    <property type="component" value="Unassembled WGS sequence"/>
</dbReference>
<feature type="region of interest" description="Disordered" evidence="1">
    <location>
        <begin position="75"/>
        <end position="138"/>
    </location>
</feature>
<dbReference type="PROSITE" id="PS51835">
    <property type="entry name" value="DENN_C9ORF72"/>
    <property type="match status" value="1"/>
</dbReference>
<accession>A0ABP1Q0P4</accession>
<evidence type="ECO:0000256" key="1">
    <source>
        <dbReference type="SAM" id="MobiDB-lite"/>
    </source>
</evidence>
<evidence type="ECO:0000313" key="2">
    <source>
        <dbReference type="EMBL" id="CAL8082600.1"/>
    </source>
</evidence>
<organism evidence="2 3">
    <name type="scientific">Orchesella dallaii</name>
    <dbReference type="NCBI Taxonomy" id="48710"/>
    <lineage>
        <taxon>Eukaryota</taxon>
        <taxon>Metazoa</taxon>
        <taxon>Ecdysozoa</taxon>
        <taxon>Arthropoda</taxon>
        <taxon>Hexapoda</taxon>
        <taxon>Collembola</taxon>
        <taxon>Entomobryomorpha</taxon>
        <taxon>Entomobryoidea</taxon>
        <taxon>Orchesellidae</taxon>
        <taxon>Orchesellinae</taxon>
        <taxon>Orchesella</taxon>
    </lineage>
</organism>
<dbReference type="PANTHER" id="PTHR31855:SF2">
    <property type="entry name" value="GUANINE NUCLEOTIDE EXCHANGE FACTOR C9ORF72"/>
    <property type="match status" value="1"/>
</dbReference>
<dbReference type="Pfam" id="PF15019">
    <property type="entry name" value="C9orf72-like"/>
    <property type="match status" value="1"/>
</dbReference>
<reference evidence="2 3" key="1">
    <citation type="submission" date="2024-08" db="EMBL/GenBank/DDBJ databases">
        <authorList>
            <person name="Cucini C."/>
            <person name="Frati F."/>
        </authorList>
    </citation>
    <scope>NUCLEOTIDE SEQUENCE [LARGE SCALE GENOMIC DNA]</scope>
</reference>
<comment type="caution">
    <text evidence="2">The sequence shown here is derived from an EMBL/GenBank/DDBJ whole genome shotgun (WGS) entry which is preliminary data.</text>
</comment>
<dbReference type="InterPro" id="IPR027819">
    <property type="entry name" value="C9orf72"/>
</dbReference>
<name>A0ABP1Q0P4_9HEXA</name>
<gene>
    <name evidence="2" type="ORF">ODALV1_LOCUS5258</name>
</gene>
<dbReference type="EMBL" id="CAXLJM020000015">
    <property type="protein sequence ID" value="CAL8082600.1"/>
    <property type="molecule type" value="Genomic_DNA"/>
</dbReference>
<evidence type="ECO:0000313" key="3">
    <source>
        <dbReference type="Proteomes" id="UP001642540"/>
    </source>
</evidence>
<sequence length="614" mass="68391">MSDDDADSSEGPLVRSLSMSQNMAYSVVDEVPHMIKLLPPTVPIDKKRSWWKPSLLKKSSSTSSLPNIKKQLNTMEQKQNGYDNNVSSYSKSERRCSGDMDDGINSYEDSRDDSNGLTNSSAKTNSLHQESSTQTLTPIVKGTRRNDLLVGIVVSRWDNIVGPQSVYLWTEELTSVFYPVNLSAELSPLMKYVTDHTVDHQTATAGYIPPSVQRTTLCIVPDLNLAYLSLSIRVPTEIDTILEFQSSAPMSLNHPDNPALTMPHSISVLCNLKYLNQFLLLRPLVTSWLIEFAPQMGVLLCKNNLHSSMINSWCAELCKTITALQTCWAQDTSGVEQSNSPKSRVGSTAASSKFEMTTIKKSEKLETDISYLPPNSAIMTKSYLGSMLTSHLSTFGSSIVVGYDCLEVNKVIRFLLCFATSQEGYCSRYALATLPDTFMKGLYIQGLILGDIGERSISYKQVTANRLPITRIELGPKAKIRQSSINTHNQEKDAIIMQELNRLWTSAASIIQPTDAFPNVVKDVATFVSQFLHELELLPPESRYGRLLLFKRTIHAKAISLITFLHSIQHKTPKDKIKLKQLLPQILGFDTAEYLIVQVAAEKVRPGVMSLLVH</sequence>
<keyword evidence="3" id="KW-1185">Reference proteome</keyword>